<protein>
    <submittedName>
        <fullName evidence="6">RfaL protein</fullName>
    </submittedName>
</protein>
<evidence type="ECO:0000256" key="3">
    <source>
        <dbReference type="ARBA" id="ARBA00022989"/>
    </source>
</evidence>
<evidence type="ECO:0000256" key="1">
    <source>
        <dbReference type="ARBA" id="ARBA00004141"/>
    </source>
</evidence>
<keyword evidence="2" id="KW-0812">Transmembrane</keyword>
<keyword evidence="7" id="KW-1185">Reference proteome</keyword>
<evidence type="ECO:0000256" key="4">
    <source>
        <dbReference type="ARBA" id="ARBA00023136"/>
    </source>
</evidence>
<proteinExistence type="predicted"/>
<reference evidence="6" key="1">
    <citation type="submission" date="2017-06" db="EMBL/GenBank/DDBJ databases">
        <title>Genome sequencing of pathogenic and non-pathogenic strains within Bisgaard taxon 40.</title>
        <authorList>
            <person name="Ladner J.T."/>
            <person name="Lovett S.P."/>
            <person name="Koroleva G."/>
            <person name="Lorch J.M."/>
        </authorList>
    </citation>
    <scope>NUCLEOTIDE SEQUENCE</scope>
    <source>
        <strain evidence="6">27576-1-I1</strain>
    </source>
</reference>
<evidence type="ECO:0000313" key="6">
    <source>
        <dbReference type="EMBL" id="QDJ14371.1"/>
    </source>
</evidence>
<keyword evidence="3" id="KW-1133">Transmembrane helix</keyword>
<evidence type="ECO:0000256" key="2">
    <source>
        <dbReference type="ARBA" id="ARBA00022692"/>
    </source>
</evidence>
<dbReference type="PANTHER" id="PTHR37422">
    <property type="entry name" value="TEICHURONIC ACID BIOSYNTHESIS PROTEIN TUAE"/>
    <property type="match status" value="1"/>
</dbReference>
<gene>
    <name evidence="6" type="ORF">CEP48_02595</name>
</gene>
<accession>A0A8E3MFT7</accession>
<dbReference type="InterPro" id="IPR007016">
    <property type="entry name" value="O-antigen_ligase-rel_domated"/>
</dbReference>
<evidence type="ECO:0000313" key="7">
    <source>
        <dbReference type="Proteomes" id="UP000955338"/>
    </source>
</evidence>
<evidence type="ECO:0000259" key="5">
    <source>
        <dbReference type="Pfam" id="PF04932"/>
    </source>
</evidence>
<dbReference type="Proteomes" id="UP000955338">
    <property type="component" value="Chromosome"/>
</dbReference>
<sequence>MIRFLRLDYVVNFLITFYFISLLTLDKGYNYAPVGLLILAVGFLIYAKLTQLPLLKLDRRIKIIFFSFLAYFLVHLISVLIHSDSTKYLDGPSRGLLFFLLFYLFNYTGISLRNLLHAIPIGAFLTGLVACYQHYALGMERAFSAGQMPIQSGDIAMSLGVFSFAISIYLLAKNNLKISGLYFIFSLFGMLASFLSGSRGGWLAFIFLIIWVLYLNRHYLNLKVIGLFIGVMIVGLGLLLVSSSSNVLNKLDEARSEVSGYYTKKESETSVGARLELWKAAYLEIKQKPLLGWGVVGGQQERKVLAEQGKISQFVSGFGHVHNQILNNLVEQGLLGLLGLLGVFLIPCWAFATALKTTNLEIRLLASLGIIHILSVISYGATQVFFGHNSGNMFYFFVLVLFYALLEQLKQEDIRN</sequence>
<organism evidence="6 7">
    <name type="scientific">Mergibacter septicus</name>
    <dbReference type="NCBI Taxonomy" id="221402"/>
    <lineage>
        <taxon>Bacteria</taxon>
        <taxon>Pseudomonadati</taxon>
        <taxon>Pseudomonadota</taxon>
        <taxon>Gammaproteobacteria</taxon>
        <taxon>Pasteurellales</taxon>
        <taxon>Pasteurellaceae</taxon>
        <taxon>Mergibacter</taxon>
    </lineage>
</organism>
<dbReference type="AlphaFoldDB" id="A0A8E3MFT7"/>
<dbReference type="RefSeq" id="WP_261919549.1">
    <property type="nucleotide sequence ID" value="NZ_CP022011.1"/>
</dbReference>
<keyword evidence="4" id="KW-0472">Membrane</keyword>
<dbReference type="GO" id="GO:0016020">
    <property type="term" value="C:membrane"/>
    <property type="evidence" value="ECO:0007669"/>
    <property type="project" value="UniProtKB-SubCell"/>
</dbReference>
<dbReference type="EMBL" id="CP022011">
    <property type="protein sequence ID" value="QDJ14371.1"/>
    <property type="molecule type" value="Genomic_DNA"/>
</dbReference>
<comment type="subcellular location">
    <subcellularLocation>
        <location evidence="1">Membrane</location>
        <topology evidence="1">Multi-pass membrane protein</topology>
    </subcellularLocation>
</comment>
<dbReference type="InterPro" id="IPR051533">
    <property type="entry name" value="WaaL-like"/>
</dbReference>
<dbReference type="PANTHER" id="PTHR37422:SF17">
    <property type="entry name" value="O-ANTIGEN LIGASE"/>
    <property type="match status" value="1"/>
</dbReference>
<name>A0A8E3MFT7_9PAST</name>
<dbReference type="Pfam" id="PF04932">
    <property type="entry name" value="Wzy_C"/>
    <property type="match status" value="1"/>
</dbReference>
<feature type="domain" description="O-antigen ligase-related" evidence="5">
    <location>
        <begin position="186"/>
        <end position="340"/>
    </location>
</feature>